<dbReference type="GO" id="GO:0005886">
    <property type="term" value="C:plasma membrane"/>
    <property type="evidence" value="ECO:0007669"/>
    <property type="project" value="UniProtKB-SubCell"/>
</dbReference>
<evidence type="ECO:0000313" key="14">
    <source>
        <dbReference type="EMBL" id="SCX78226.1"/>
    </source>
</evidence>
<evidence type="ECO:0000256" key="1">
    <source>
        <dbReference type="ARBA" id="ARBA00004117"/>
    </source>
</evidence>
<dbReference type="Gene3D" id="3.40.1550.10">
    <property type="entry name" value="CheC-like"/>
    <property type="match status" value="1"/>
</dbReference>
<evidence type="ECO:0000256" key="2">
    <source>
        <dbReference type="ARBA" id="ARBA00004417"/>
    </source>
</evidence>
<dbReference type="Proteomes" id="UP000198870">
    <property type="component" value="Unassembled WGS sequence"/>
</dbReference>
<evidence type="ECO:0000259" key="13">
    <source>
        <dbReference type="Pfam" id="PF01052"/>
    </source>
</evidence>
<keyword evidence="10" id="KW-0975">Bacterial flagellum</keyword>
<protein>
    <recommendedName>
        <fullName evidence="4 12">Flagellar motor switch protein FliM</fullName>
    </recommendedName>
</protein>
<dbReference type="InterPro" id="IPR001689">
    <property type="entry name" value="Flag_FliM"/>
</dbReference>
<dbReference type="STRING" id="419481.SAMN05216233_101248"/>
<keyword evidence="5" id="KW-1003">Cell membrane</keyword>
<evidence type="ECO:0000256" key="8">
    <source>
        <dbReference type="ARBA" id="ARBA00022779"/>
    </source>
</evidence>
<accession>A0A1G5AJY9</accession>
<sequence length="326" mass="36161">MSDILSQEEVDSLLSGLSTGDIETESDSGQPDPDGVLAYDFTSQDQVVRGRMPTFEVLNDRFAREIRTSLSSLLHTNVDIAAESHDILKFAEFGRSLPVPTSLHVFRLEPLRGHALFVMESRLVFNLIDQFFGGKGNSTARVDGREFTSIEQAMILKVVDACLKDFETAWMPVEQVHPAMVRSEVNPQFAAIVMPTDLVIVSRFEVELEQSAGTLIVCIPYAMIEPIRSKLSAGFQAETEDVDYTWQKRLKEIIFDSEVEMAVSLGKAEITGERLIGLKEGDVIELGQDASETLLAMVGGVKKLKGFAGTQRGFQAFSIEEKLYTR</sequence>
<dbReference type="PANTHER" id="PTHR30034:SF3">
    <property type="entry name" value="FLAGELLAR MOTOR SWITCH PROTEIN FLIM"/>
    <property type="match status" value="1"/>
</dbReference>
<dbReference type="Gene3D" id="2.30.330.10">
    <property type="entry name" value="SpoA-like"/>
    <property type="match status" value="1"/>
</dbReference>
<keyword evidence="14" id="KW-0966">Cell projection</keyword>
<name>A0A1G5AJY9_9BACT</name>
<dbReference type="GO" id="GO:0009425">
    <property type="term" value="C:bacterial-type flagellum basal body"/>
    <property type="evidence" value="ECO:0007669"/>
    <property type="project" value="UniProtKB-SubCell"/>
</dbReference>
<keyword evidence="14" id="KW-0282">Flagellum</keyword>
<dbReference type="GO" id="GO:0071978">
    <property type="term" value="P:bacterial-type flagellum-dependent swarming motility"/>
    <property type="evidence" value="ECO:0007669"/>
    <property type="project" value="TreeGrafter"/>
</dbReference>
<dbReference type="Pfam" id="PF01052">
    <property type="entry name" value="FliMN_C"/>
    <property type="match status" value="1"/>
</dbReference>
<dbReference type="OrthoDB" id="9806941at2"/>
<evidence type="ECO:0000256" key="4">
    <source>
        <dbReference type="ARBA" id="ARBA00021898"/>
    </source>
</evidence>
<dbReference type="PRINTS" id="PR00955">
    <property type="entry name" value="FLGMOTORFLIM"/>
</dbReference>
<dbReference type="InterPro" id="IPR028976">
    <property type="entry name" value="CheC-like_sf"/>
</dbReference>
<keyword evidence="15" id="KW-1185">Reference proteome</keyword>
<evidence type="ECO:0000256" key="6">
    <source>
        <dbReference type="ARBA" id="ARBA00022500"/>
    </source>
</evidence>
<evidence type="ECO:0000256" key="9">
    <source>
        <dbReference type="ARBA" id="ARBA00023136"/>
    </source>
</evidence>
<dbReference type="AlphaFoldDB" id="A0A1G5AJY9"/>
<dbReference type="SUPFAM" id="SSF101801">
    <property type="entry name" value="Surface presentation of antigens (SPOA)"/>
    <property type="match status" value="1"/>
</dbReference>
<dbReference type="PANTHER" id="PTHR30034">
    <property type="entry name" value="FLAGELLAR MOTOR SWITCH PROTEIN FLIM"/>
    <property type="match status" value="1"/>
</dbReference>
<evidence type="ECO:0000256" key="3">
    <source>
        <dbReference type="ARBA" id="ARBA00011049"/>
    </source>
</evidence>
<keyword evidence="8" id="KW-0283">Flagellar rotation</keyword>
<dbReference type="InterPro" id="IPR001543">
    <property type="entry name" value="FliN-like_C"/>
</dbReference>
<evidence type="ECO:0000313" key="15">
    <source>
        <dbReference type="Proteomes" id="UP000198870"/>
    </source>
</evidence>
<comment type="function">
    <text evidence="11">FliM is one of three proteins (FliG, FliN, FliM) that forms the rotor-mounted switch complex (C ring), located at the base of the basal body. This complex interacts with the CheY and CheZ chemotaxis proteins, in addition to contacting components of the motor that determine the direction of flagellar rotation.</text>
</comment>
<proteinExistence type="inferred from homology"/>
<keyword evidence="7" id="KW-0997">Cell inner membrane</keyword>
<keyword evidence="9" id="KW-0472">Membrane</keyword>
<dbReference type="Pfam" id="PF02154">
    <property type="entry name" value="FliM"/>
    <property type="match status" value="1"/>
</dbReference>
<feature type="domain" description="Flagellar motor switch protein FliN-like C-terminal" evidence="13">
    <location>
        <begin position="254"/>
        <end position="322"/>
    </location>
</feature>
<gene>
    <name evidence="14" type="ORF">SAMN05216233_101248</name>
</gene>
<reference evidence="14 15" key="1">
    <citation type="submission" date="2016-10" db="EMBL/GenBank/DDBJ databases">
        <authorList>
            <person name="de Groot N.N."/>
        </authorList>
    </citation>
    <scope>NUCLEOTIDE SEQUENCE [LARGE SCALE GENOMIC DNA]</scope>
    <source>
        <strain evidence="14 15">AA1</strain>
    </source>
</reference>
<evidence type="ECO:0000256" key="12">
    <source>
        <dbReference type="NCBIfam" id="TIGR01397"/>
    </source>
</evidence>
<dbReference type="RefSeq" id="WP_092208131.1">
    <property type="nucleotide sequence ID" value="NZ_FMUX01000001.1"/>
</dbReference>
<dbReference type="NCBIfam" id="TIGR01397">
    <property type="entry name" value="fliM_switch"/>
    <property type="match status" value="1"/>
</dbReference>
<comment type="subcellular location">
    <subcellularLocation>
        <location evidence="1">Bacterial flagellum basal body</location>
    </subcellularLocation>
    <subcellularLocation>
        <location evidence="2">Cell inner membrane</location>
        <topology evidence="2">Peripheral membrane protein</topology>
    </subcellularLocation>
</comment>
<dbReference type="InterPro" id="IPR036429">
    <property type="entry name" value="SpoA-like_sf"/>
</dbReference>
<dbReference type="GO" id="GO:0050918">
    <property type="term" value="P:positive chemotaxis"/>
    <property type="evidence" value="ECO:0007669"/>
    <property type="project" value="TreeGrafter"/>
</dbReference>
<dbReference type="GO" id="GO:0003774">
    <property type="term" value="F:cytoskeletal motor activity"/>
    <property type="evidence" value="ECO:0007669"/>
    <property type="project" value="InterPro"/>
</dbReference>
<keyword evidence="6" id="KW-0145">Chemotaxis</keyword>
<comment type="similarity">
    <text evidence="3">Belongs to the FliM family.</text>
</comment>
<dbReference type="PIRSF" id="PIRSF002888">
    <property type="entry name" value="FliM"/>
    <property type="match status" value="1"/>
</dbReference>
<dbReference type="CDD" id="cd17908">
    <property type="entry name" value="FliM"/>
    <property type="match status" value="1"/>
</dbReference>
<evidence type="ECO:0000256" key="10">
    <source>
        <dbReference type="ARBA" id="ARBA00023143"/>
    </source>
</evidence>
<dbReference type="EMBL" id="FMUX01000001">
    <property type="protein sequence ID" value="SCX78226.1"/>
    <property type="molecule type" value="Genomic_DNA"/>
</dbReference>
<keyword evidence="14" id="KW-0969">Cilium</keyword>
<dbReference type="SUPFAM" id="SSF103039">
    <property type="entry name" value="CheC-like"/>
    <property type="match status" value="1"/>
</dbReference>
<evidence type="ECO:0000256" key="7">
    <source>
        <dbReference type="ARBA" id="ARBA00022519"/>
    </source>
</evidence>
<evidence type="ECO:0000256" key="5">
    <source>
        <dbReference type="ARBA" id="ARBA00022475"/>
    </source>
</evidence>
<evidence type="ECO:0000256" key="11">
    <source>
        <dbReference type="ARBA" id="ARBA00025044"/>
    </source>
</evidence>
<organism evidence="14 15">
    <name type="scientific">Desulfoluna spongiiphila</name>
    <dbReference type="NCBI Taxonomy" id="419481"/>
    <lineage>
        <taxon>Bacteria</taxon>
        <taxon>Pseudomonadati</taxon>
        <taxon>Thermodesulfobacteriota</taxon>
        <taxon>Desulfobacteria</taxon>
        <taxon>Desulfobacterales</taxon>
        <taxon>Desulfolunaceae</taxon>
        <taxon>Desulfoluna</taxon>
    </lineage>
</organism>